<dbReference type="Pfam" id="PF01796">
    <property type="entry name" value="OB_ChsH2_C"/>
    <property type="match status" value="1"/>
</dbReference>
<proteinExistence type="predicted"/>
<dbReference type="KEGG" id="pns:A9D12_03605"/>
<dbReference type="EMBL" id="CP016033">
    <property type="protein sequence ID" value="ANK12172.1"/>
    <property type="molecule type" value="Genomic_DNA"/>
</dbReference>
<keyword evidence="3" id="KW-1185">Reference proteome</keyword>
<dbReference type="Proteomes" id="UP000078263">
    <property type="component" value="Chromosome"/>
</dbReference>
<protein>
    <recommendedName>
        <fullName evidence="1">ChsH2 C-terminal OB-fold domain-containing protein</fullName>
    </recommendedName>
</protein>
<evidence type="ECO:0000313" key="3">
    <source>
        <dbReference type="Proteomes" id="UP000078263"/>
    </source>
</evidence>
<accession>A0A192D2L1</accession>
<dbReference type="InterPro" id="IPR012340">
    <property type="entry name" value="NA-bd_OB-fold"/>
</dbReference>
<reference evidence="2 3" key="1">
    <citation type="submission" date="2016-05" db="EMBL/GenBank/DDBJ databases">
        <title>Compelete Genome Sequence of Bacteriochlorophyll-Synthesizing Bacterium Porphyrobacter neustonensis DSM 9434.</title>
        <authorList>
            <person name="Shi X.-L."/>
            <person name="Wu Y.-H."/>
            <person name="Cheng H."/>
            <person name="Xu L."/>
            <person name="Zhang X.-Q."/>
            <person name="Wang C.-S."/>
            <person name="Xu X.-W."/>
        </authorList>
    </citation>
    <scope>NUCLEOTIDE SEQUENCE [LARGE SCALE GENOMIC DNA]</scope>
    <source>
        <strain evidence="2 3">DSM 9434</strain>
    </source>
</reference>
<dbReference type="STRING" id="1112.A9D12_03605"/>
<evidence type="ECO:0000313" key="2">
    <source>
        <dbReference type="EMBL" id="ANK12172.1"/>
    </source>
</evidence>
<dbReference type="InterPro" id="IPR002878">
    <property type="entry name" value="ChsH2_C"/>
</dbReference>
<dbReference type="RefSeq" id="WP_068349869.1">
    <property type="nucleotide sequence ID" value="NZ_CP016033.1"/>
</dbReference>
<feature type="domain" description="ChsH2 C-terminal OB-fold" evidence="1">
    <location>
        <begin position="46"/>
        <end position="116"/>
    </location>
</feature>
<organism evidence="2 3">
    <name type="scientific">Erythrobacter neustonensis</name>
    <dbReference type="NCBI Taxonomy" id="1112"/>
    <lineage>
        <taxon>Bacteria</taxon>
        <taxon>Pseudomonadati</taxon>
        <taxon>Pseudomonadota</taxon>
        <taxon>Alphaproteobacteria</taxon>
        <taxon>Sphingomonadales</taxon>
        <taxon>Erythrobacteraceae</taxon>
        <taxon>Erythrobacter/Porphyrobacter group</taxon>
        <taxon>Erythrobacter</taxon>
    </lineage>
</organism>
<evidence type="ECO:0000259" key="1">
    <source>
        <dbReference type="Pfam" id="PF01796"/>
    </source>
</evidence>
<dbReference type="OrthoDB" id="4303499at2"/>
<sequence>MREKIDPDLWSDGTTPHLIGGRLPSGQIVFPMPVGDAAESVEPYKLSRRGTLWSWTSQGFLPKEPYEGPGSGPGEGPPDFQPFLIGYVELPGEVIVESRIVDARLEDLHLGMALEFCIVPFNARYDTFAFRPVAAAESRVA</sequence>
<dbReference type="AlphaFoldDB" id="A0A192D2L1"/>
<dbReference type="SUPFAM" id="SSF50249">
    <property type="entry name" value="Nucleic acid-binding proteins"/>
    <property type="match status" value="1"/>
</dbReference>
<name>A0A192D2L1_9SPHN</name>
<gene>
    <name evidence="2" type="ORF">A9D12_03605</name>
</gene>